<evidence type="ECO:0008006" key="4">
    <source>
        <dbReference type="Google" id="ProtNLM"/>
    </source>
</evidence>
<name>A0A561QSG3_9HYPH</name>
<evidence type="ECO:0000256" key="1">
    <source>
        <dbReference type="SAM" id="SignalP"/>
    </source>
</evidence>
<reference evidence="2 3" key="1">
    <citation type="submission" date="2019-06" db="EMBL/GenBank/DDBJ databases">
        <title>Sorghum-associated microbial communities from plants grown in Nebraska, USA.</title>
        <authorList>
            <person name="Schachtman D."/>
        </authorList>
    </citation>
    <scope>NUCLEOTIDE SEQUENCE [LARGE SCALE GENOMIC DNA]</scope>
    <source>
        <strain evidence="2 3">1225</strain>
    </source>
</reference>
<feature type="signal peptide" evidence="1">
    <location>
        <begin position="1"/>
        <end position="20"/>
    </location>
</feature>
<proteinExistence type="predicted"/>
<gene>
    <name evidence="2" type="ORF">FHW37_104593</name>
</gene>
<dbReference type="EMBL" id="VIWP01000004">
    <property type="protein sequence ID" value="TWF53314.1"/>
    <property type="molecule type" value="Genomic_DNA"/>
</dbReference>
<protein>
    <recommendedName>
        <fullName evidence="4">Rap1a immunity protein domain-containing protein</fullName>
    </recommendedName>
</protein>
<accession>A0A561QSG3</accession>
<keyword evidence="1" id="KW-0732">Signal</keyword>
<comment type="caution">
    <text evidence="2">The sequence shown here is derived from an EMBL/GenBank/DDBJ whole genome shotgun (WGS) entry which is preliminary data.</text>
</comment>
<evidence type="ECO:0000313" key="3">
    <source>
        <dbReference type="Proteomes" id="UP000320653"/>
    </source>
</evidence>
<evidence type="ECO:0000313" key="2">
    <source>
        <dbReference type="EMBL" id="TWF53314.1"/>
    </source>
</evidence>
<sequence>MRLAFTLACAGIFAAWPLAAQGITVGATIEKARTDLTAKLMINAAGDTIVWVSAYLDSKKRGQLVCPPPRLVFTPETYVSVLSGYVSKHPEGGKESLQMLNYVMLNAMLYTFPCRE</sequence>
<feature type="chain" id="PRO_5022097054" description="Rap1a immunity protein domain-containing protein" evidence="1">
    <location>
        <begin position="21"/>
        <end position="116"/>
    </location>
</feature>
<dbReference type="Proteomes" id="UP000320653">
    <property type="component" value="Unassembled WGS sequence"/>
</dbReference>
<keyword evidence="3" id="KW-1185">Reference proteome</keyword>
<dbReference type="AlphaFoldDB" id="A0A561QSG3"/>
<organism evidence="2 3">
    <name type="scientific">Neorhizobium alkalisoli</name>
    <dbReference type="NCBI Taxonomy" id="528178"/>
    <lineage>
        <taxon>Bacteria</taxon>
        <taxon>Pseudomonadati</taxon>
        <taxon>Pseudomonadota</taxon>
        <taxon>Alphaproteobacteria</taxon>
        <taxon>Hyphomicrobiales</taxon>
        <taxon>Rhizobiaceae</taxon>
        <taxon>Rhizobium/Agrobacterium group</taxon>
        <taxon>Neorhizobium</taxon>
    </lineage>
</organism>